<accession>A0A6S6PJ60</accession>
<dbReference type="InterPro" id="IPR050966">
    <property type="entry name" value="Glutamyl_endopeptidase"/>
</dbReference>
<gene>
    <name evidence="2" type="ORF">AAJCM20276_19630</name>
</gene>
<name>A0A6S6PJ60_ACEAC</name>
<evidence type="ECO:0000313" key="2">
    <source>
        <dbReference type="EMBL" id="BCI67339.1"/>
    </source>
</evidence>
<dbReference type="Pfam" id="PF13365">
    <property type="entry name" value="Trypsin_2"/>
    <property type="match status" value="1"/>
</dbReference>
<dbReference type="SUPFAM" id="SSF50494">
    <property type="entry name" value="Trypsin-like serine proteases"/>
    <property type="match status" value="1"/>
</dbReference>
<organism evidence="2 3">
    <name type="scientific">Acetobacter aceti</name>
    <dbReference type="NCBI Taxonomy" id="435"/>
    <lineage>
        <taxon>Bacteria</taxon>
        <taxon>Pseudomonadati</taxon>
        <taxon>Pseudomonadota</taxon>
        <taxon>Alphaproteobacteria</taxon>
        <taxon>Acetobacterales</taxon>
        <taxon>Acetobacteraceae</taxon>
        <taxon>Acetobacter</taxon>
        <taxon>Acetobacter subgen. Acetobacter</taxon>
    </lineage>
</organism>
<evidence type="ECO:0000256" key="1">
    <source>
        <dbReference type="ARBA" id="ARBA00022729"/>
    </source>
</evidence>
<dbReference type="EMBL" id="AP023326">
    <property type="protein sequence ID" value="BCI67339.1"/>
    <property type="molecule type" value="Genomic_DNA"/>
</dbReference>
<keyword evidence="1" id="KW-0732">Signal</keyword>
<evidence type="ECO:0000313" key="3">
    <source>
        <dbReference type="Proteomes" id="UP000515220"/>
    </source>
</evidence>
<dbReference type="Proteomes" id="UP000515220">
    <property type="component" value="Chromosome"/>
</dbReference>
<proteinExistence type="predicted"/>
<dbReference type="PANTHER" id="PTHR15462">
    <property type="entry name" value="SERINE PROTEASE"/>
    <property type="match status" value="1"/>
</dbReference>
<evidence type="ECO:0008006" key="4">
    <source>
        <dbReference type="Google" id="ProtNLM"/>
    </source>
</evidence>
<sequence>MWCAILEEGFPPFEMLSCNEDKLPVKLLRMGKFQQTILYFKGFRKYFALFTGVVSSLLTSVSGPSSHAAIPQRPGIGQTDHRQAVDMASLPWSAIGRVQTELGSRCTGFLVAPTVVETAAHCLYLPKTGRYIQPHDVHFLRAYSKGQYAAHARAIRLLVPPEYDPRNESRTAAFDRATLFLDTPVATMKDVLAVSDRLPPPGTDVVLGGYEQDFSEIVRSDMGCRTGALMVDGGGKPLVTHDCSATRGSSGAPLLSFQDGRWTALGVQVLANYGVGGAAAPLLTLVAEDSDRR</sequence>
<reference evidence="2 3" key="1">
    <citation type="submission" date="2020-07" db="EMBL/GenBank/DDBJ databases">
        <title>Complete Genome Sequence of an acetic acid bacterium, Acetobacter aceti JCM20276.</title>
        <authorList>
            <person name="Hirose Y."/>
            <person name="Mihara H."/>
        </authorList>
    </citation>
    <scope>NUCLEOTIDE SEQUENCE [LARGE SCALE GENOMIC DNA]</scope>
    <source>
        <strain evidence="2 3">JCM20276</strain>
    </source>
</reference>
<dbReference type="Gene3D" id="2.40.10.10">
    <property type="entry name" value="Trypsin-like serine proteases"/>
    <property type="match status" value="2"/>
</dbReference>
<dbReference type="InterPro" id="IPR043504">
    <property type="entry name" value="Peptidase_S1_PA_chymotrypsin"/>
</dbReference>
<protein>
    <recommendedName>
        <fullName evidence="4">Peptidase S1 domain-containing protein</fullName>
    </recommendedName>
</protein>
<dbReference type="InterPro" id="IPR009003">
    <property type="entry name" value="Peptidase_S1_PA"/>
</dbReference>
<dbReference type="PANTHER" id="PTHR15462:SF8">
    <property type="entry name" value="SERINE PROTEASE"/>
    <property type="match status" value="1"/>
</dbReference>
<dbReference type="AlphaFoldDB" id="A0A6S6PJ60"/>